<dbReference type="Pfam" id="PF07077">
    <property type="entry name" value="DUF1345"/>
    <property type="match status" value="1"/>
</dbReference>
<keyword evidence="1" id="KW-1133">Transmembrane helix</keyword>
<dbReference type="Proteomes" id="UP001589789">
    <property type="component" value="Unassembled WGS sequence"/>
</dbReference>
<evidence type="ECO:0000313" key="2">
    <source>
        <dbReference type="EMBL" id="MFC0386517.1"/>
    </source>
</evidence>
<organism evidence="2 3">
    <name type="scientific">Muricoccus vinaceus</name>
    <dbReference type="NCBI Taxonomy" id="424704"/>
    <lineage>
        <taxon>Bacteria</taxon>
        <taxon>Pseudomonadati</taxon>
        <taxon>Pseudomonadota</taxon>
        <taxon>Alphaproteobacteria</taxon>
        <taxon>Acetobacterales</taxon>
        <taxon>Roseomonadaceae</taxon>
        <taxon>Muricoccus</taxon>
    </lineage>
</organism>
<gene>
    <name evidence="2" type="ORF">ACFFIC_13325</name>
</gene>
<feature type="transmembrane region" description="Helical" evidence="1">
    <location>
        <begin position="153"/>
        <end position="170"/>
    </location>
</feature>
<keyword evidence="3" id="KW-1185">Reference proteome</keyword>
<sequence>MMLPSLGRRPILLTALAVGVGAGLLAWVLGARGTGATLAAWNASALCYAVSITATLWDDEPEALARRAAELDADQWAILLLSTLASLAALAAVVADLAAAKGTPQAGGAAVLAGGTVVVSWLFVQVLFAHHYAHVHWLRGEGLDFPGNDRPDFPEFLYFAMTVGMTAQVSDVTTRTARMRRMVLGHASLSFLFNAVVVAAAVNLAAALLG</sequence>
<protein>
    <submittedName>
        <fullName evidence="2">DUF1345 domain-containing protein</fullName>
    </submittedName>
</protein>
<evidence type="ECO:0000313" key="3">
    <source>
        <dbReference type="Proteomes" id="UP001589789"/>
    </source>
</evidence>
<feature type="transmembrane region" description="Helical" evidence="1">
    <location>
        <begin position="191"/>
        <end position="209"/>
    </location>
</feature>
<feature type="transmembrane region" description="Helical" evidence="1">
    <location>
        <begin position="110"/>
        <end position="133"/>
    </location>
</feature>
<dbReference type="InterPro" id="IPR009781">
    <property type="entry name" value="DUF1345"/>
</dbReference>
<comment type="caution">
    <text evidence="2">The sequence shown here is derived from an EMBL/GenBank/DDBJ whole genome shotgun (WGS) entry which is preliminary data.</text>
</comment>
<evidence type="ECO:0000256" key="1">
    <source>
        <dbReference type="SAM" id="Phobius"/>
    </source>
</evidence>
<dbReference type="EMBL" id="JBHLVZ010000033">
    <property type="protein sequence ID" value="MFC0386517.1"/>
    <property type="molecule type" value="Genomic_DNA"/>
</dbReference>
<dbReference type="RefSeq" id="WP_377051056.1">
    <property type="nucleotide sequence ID" value="NZ_JBHLVZ010000033.1"/>
</dbReference>
<name>A0ABV6ISD8_9PROT</name>
<reference evidence="2 3" key="1">
    <citation type="submission" date="2024-09" db="EMBL/GenBank/DDBJ databases">
        <authorList>
            <person name="Sun Q."/>
            <person name="Mori K."/>
        </authorList>
    </citation>
    <scope>NUCLEOTIDE SEQUENCE [LARGE SCALE GENOMIC DNA]</scope>
    <source>
        <strain evidence="2 3">CCM 7468</strain>
    </source>
</reference>
<feature type="transmembrane region" description="Helical" evidence="1">
    <location>
        <begin position="76"/>
        <end position="98"/>
    </location>
</feature>
<proteinExistence type="predicted"/>
<accession>A0ABV6ISD8</accession>
<keyword evidence="1" id="KW-0812">Transmembrane</keyword>
<keyword evidence="1" id="KW-0472">Membrane</keyword>